<comment type="similarity">
    <text evidence="4">Belongs to the copper transporter (Ctr) (TC 1.A.56) family. SLC31A subfamily.</text>
</comment>
<dbReference type="GO" id="GO:0005375">
    <property type="term" value="F:copper ion transmembrane transporter activity"/>
    <property type="evidence" value="ECO:0007669"/>
    <property type="project" value="UniProtKB-UniRule"/>
</dbReference>
<evidence type="ECO:0000313" key="6">
    <source>
        <dbReference type="Proteomes" id="UP000001554"/>
    </source>
</evidence>
<dbReference type="OrthoDB" id="161814at2759"/>
<dbReference type="KEGG" id="bfo:118422090"/>
<evidence type="ECO:0000313" key="7">
    <source>
        <dbReference type="RefSeq" id="XP_035685523.1"/>
    </source>
</evidence>
<evidence type="ECO:0000256" key="5">
    <source>
        <dbReference type="SAM" id="MobiDB-lite"/>
    </source>
</evidence>
<protein>
    <recommendedName>
        <fullName evidence="4">Copper transport protein</fullName>
    </recommendedName>
</protein>
<feature type="transmembrane region" description="Helical" evidence="4">
    <location>
        <begin position="295"/>
        <end position="314"/>
    </location>
</feature>
<comment type="subcellular location">
    <subcellularLocation>
        <location evidence="4">Membrane</location>
        <topology evidence="4">Multi-pass membrane protein</topology>
    </subcellularLocation>
</comment>
<accession>A0A9J7LPB2</accession>
<dbReference type="PANTHER" id="PTHR12483:SF115">
    <property type="entry name" value="COPPER TRANSPORT PROTEIN"/>
    <property type="match status" value="1"/>
</dbReference>
<evidence type="ECO:0000256" key="2">
    <source>
        <dbReference type="ARBA" id="ARBA00022989"/>
    </source>
</evidence>
<dbReference type="Pfam" id="PF04145">
    <property type="entry name" value="Ctr"/>
    <property type="match status" value="1"/>
</dbReference>
<dbReference type="SUPFAM" id="SSF141571">
    <property type="entry name" value="Pentapeptide repeat-like"/>
    <property type="match status" value="1"/>
</dbReference>
<feature type="transmembrane region" description="Helical" evidence="4">
    <location>
        <begin position="195"/>
        <end position="214"/>
    </location>
</feature>
<evidence type="ECO:0000256" key="1">
    <source>
        <dbReference type="ARBA" id="ARBA00022692"/>
    </source>
</evidence>
<feature type="transmembrane region" description="Helical" evidence="4">
    <location>
        <begin position="173"/>
        <end position="189"/>
    </location>
</feature>
<keyword evidence="2 4" id="KW-1133">Transmembrane helix</keyword>
<organism evidence="6 7">
    <name type="scientific">Branchiostoma floridae</name>
    <name type="common">Florida lancelet</name>
    <name type="synonym">Amphioxus</name>
    <dbReference type="NCBI Taxonomy" id="7739"/>
    <lineage>
        <taxon>Eukaryota</taxon>
        <taxon>Metazoa</taxon>
        <taxon>Chordata</taxon>
        <taxon>Cephalochordata</taxon>
        <taxon>Leptocardii</taxon>
        <taxon>Amphioxiformes</taxon>
        <taxon>Branchiostomatidae</taxon>
        <taxon>Branchiostoma</taxon>
    </lineage>
</organism>
<feature type="region of interest" description="Disordered" evidence="5">
    <location>
        <begin position="140"/>
        <end position="163"/>
    </location>
</feature>
<name>A0A9J7LPB2_BRAFL</name>
<dbReference type="InterPro" id="IPR007274">
    <property type="entry name" value="Cop_transporter"/>
</dbReference>
<evidence type="ECO:0000256" key="3">
    <source>
        <dbReference type="ARBA" id="ARBA00023136"/>
    </source>
</evidence>
<keyword evidence="3 4" id="KW-0472">Membrane</keyword>
<reference evidence="7" key="2">
    <citation type="submission" date="2025-08" db="UniProtKB">
        <authorList>
            <consortium name="RefSeq"/>
        </authorList>
    </citation>
    <scope>IDENTIFICATION</scope>
    <source>
        <strain evidence="7">S238N-H82</strain>
        <tissue evidence="7">Testes</tissue>
    </source>
</reference>
<dbReference type="GeneID" id="118422090"/>
<keyword evidence="6" id="KW-1185">Reference proteome</keyword>
<dbReference type="PANTHER" id="PTHR12483">
    <property type="entry name" value="SOLUTE CARRIER FAMILY 31 COPPER TRANSPORTERS"/>
    <property type="match status" value="1"/>
</dbReference>
<dbReference type="AlphaFoldDB" id="A0A9J7LPB2"/>
<gene>
    <name evidence="7" type="primary">LOC118422090</name>
</gene>
<evidence type="ECO:0000256" key="4">
    <source>
        <dbReference type="RuleBase" id="RU367022"/>
    </source>
</evidence>
<dbReference type="RefSeq" id="XP_035685523.1">
    <property type="nucleotide sequence ID" value="XM_035829630.1"/>
</dbReference>
<dbReference type="Proteomes" id="UP000001554">
    <property type="component" value="Chromosome 8"/>
</dbReference>
<reference evidence="6" key="1">
    <citation type="journal article" date="2020" name="Nat. Ecol. Evol.">
        <title>Deeply conserved synteny resolves early events in vertebrate evolution.</title>
        <authorList>
            <person name="Simakov O."/>
            <person name="Marletaz F."/>
            <person name="Yue J.X."/>
            <person name="O'Connell B."/>
            <person name="Jenkins J."/>
            <person name="Brandt A."/>
            <person name="Calef R."/>
            <person name="Tung C.H."/>
            <person name="Huang T.K."/>
            <person name="Schmutz J."/>
            <person name="Satoh N."/>
            <person name="Yu J.K."/>
            <person name="Putnam N.H."/>
            <person name="Green R.E."/>
            <person name="Rokhsar D.S."/>
        </authorList>
    </citation>
    <scope>NUCLEOTIDE SEQUENCE [LARGE SCALE GENOMIC DNA]</scope>
    <source>
        <strain evidence="6">S238N-H82</strain>
    </source>
</reference>
<keyword evidence="1 4" id="KW-0812">Transmembrane</keyword>
<sequence>MDALWAKVGSFDNTNVQTAWSERFQGLRADRRGTGRRTYITVHRSTTVYRLQDSRNMTVAHFLQLVAILVICQATYGTPTTATTLKHNMGMGHSGMMNHTVMPGMNHSGMNHSGMNHSGMNHSGMNHSGMNHSGMNHSGMNHSGKDHSGKDHSGMDHSGGGGHSGHGSLGHNLYFYFGHSGIIVLFYEWKIDSVAALIGSCIGVFAIAVLYEGLKVWREMLIVRAQDSKMAASHNLKQLTNEKSTSTLGVDFMPGEIPPTKTRDQICNCMHALQSLLHIVQVLVSYGLMLVFMTFNVWLCLSVAFGAGAGYFAFGWRRPITVDRNEHCH</sequence>
<keyword evidence="4" id="KW-0406">Ion transport</keyword>
<keyword evidence="4" id="KW-0186">Copper</keyword>
<dbReference type="GO" id="GO:0016020">
    <property type="term" value="C:membrane"/>
    <property type="evidence" value="ECO:0007669"/>
    <property type="project" value="UniProtKB-SubCell"/>
</dbReference>
<keyword evidence="4" id="KW-0813">Transport</keyword>
<feature type="compositionally biased region" description="Basic and acidic residues" evidence="5">
    <location>
        <begin position="143"/>
        <end position="155"/>
    </location>
</feature>
<proteinExistence type="inferred from homology"/>
<keyword evidence="4" id="KW-0187">Copper transport</keyword>